<sequence>MSEPFDVIEAGSKGSKGRRRRLGAALLLVPAVVVVIGLLATRGSGPAEPKASPTPAPTASRVTTPNVVNPEARRDGDDEIIDVVFPDGTQAEVRYPRQLGLAAMGVRPMLGGWLDGEMTQYRQLIAPYEGQAEVSRGGQALRDLTGNVTLWPRQPGGGSGQVLLFAFGDWRLALYDRSQGLTFEQRMTWARNLTGKVTDDGFLVLSARKPLRLAEPGESGWNREPAGPQLWFGPPDGPTVVLVPTPVCRANPRPPSVLIEARGRFTYLCRDGLSIGASGPGDWVTQAIEGIRVRLK</sequence>
<dbReference type="AlphaFoldDB" id="A0A7W0CN83"/>
<comment type="caution">
    <text evidence="3">The sequence shown here is derived from an EMBL/GenBank/DDBJ whole genome shotgun (WGS) entry which is preliminary data.</text>
</comment>
<gene>
    <name evidence="3" type="ORF">HNR30_005602</name>
</gene>
<evidence type="ECO:0000256" key="2">
    <source>
        <dbReference type="SAM" id="Phobius"/>
    </source>
</evidence>
<evidence type="ECO:0000313" key="4">
    <source>
        <dbReference type="Proteomes" id="UP000530928"/>
    </source>
</evidence>
<protein>
    <submittedName>
        <fullName evidence="3">Uncharacterized protein</fullName>
    </submittedName>
</protein>
<name>A0A7W0CN83_9ACTN</name>
<accession>A0A7W0CN83</accession>
<reference evidence="3 4" key="1">
    <citation type="submission" date="2020-07" db="EMBL/GenBank/DDBJ databases">
        <title>Genomic Encyclopedia of Type Strains, Phase IV (KMG-IV): sequencing the most valuable type-strain genomes for metagenomic binning, comparative biology and taxonomic classification.</title>
        <authorList>
            <person name="Goeker M."/>
        </authorList>
    </citation>
    <scope>NUCLEOTIDE SEQUENCE [LARGE SCALE GENOMIC DNA]</scope>
    <source>
        <strain evidence="3 4">DSM 45533</strain>
    </source>
</reference>
<dbReference type="EMBL" id="JACDUR010000005">
    <property type="protein sequence ID" value="MBA2894241.1"/>
    <property type="molecule type" value="Genomic_DNA"/>
</dbReference>
<proteinExistence type="predicted"/>
<organism evidence="3 4">
    <name type="scientific">Nonomuraea soli</name>
    <dbReference type="NCBI Taxonomy" id="1032476"/>
    <lineage>
        <taxon>Bacteria</taxon>
        <taxon>Bacillati</taxon>
        <taxon>Actinomycetota</taxon>
        <taxon>Actinomycetes</taxon>
        <taxon>Streptosporangiales</taxon>
        <taxon>Streptosporangiaceae</taxon>
        <taxon>Nonomuraea</taxon>
    </lineage>
</organism>
<keyword evidence="2" id="KW-0812">Transmembrane</keyword>
<feature type="region of interest" description="Disordered" evidence="1">
    <location>
        <begin position="43"/>
        <end position="73"/>
    </location>
</feature>
<dbReference type="Proteomes" id="UP000530928">
    <property type="component" value="Unassembled WGS sequence"/>
</dbReference>
<dbReference type="RefSeq" id="WP_181612954.1">
    <property type="nucleotide sequence ID" value="NZ_BAABAM010000005.1"/>
</dbReference>
<evidence type="ECO:0000256" key="1">
    <source>
        <dbReference type="SAM" id="MobiDB-lite"/>
    </source>
</evidence>
<keyword evidence="2" id="KW-0472">Membrane</keyword>
<keyword evidence="4" id="KW-1185">Reference proteome</keyword>
<feature type="transmembrane region" description="Helical" evidence="2">
    <location>
        <begin position="22"/>
        <end position="40"/>
    </location>
</feature>
<evidence type="ECO:0000313" key="3">
    <source>
        <dbReference type="EMBL" id="MBA2894241.1"/>
    </source>
</evidence>
<keyword evidence="2" id="KW-1133">Transmembrane helix</keyword>
<feature type="compositionally biased region" description="Low complexity" evidence="1">
    <location>
        <begin position="43"/>
        <end position="65"/>
    </location>
</feature>